<protein>
    <submittedName>
        <fullName evidence="3">Phospholipase C beta 2</fullName>
    </submittedName>
</protein>
<dbReference type="GeneTree" id="ENSGT00940000159326"/>
<feature type="domain" description="Phosphoinositide phospholipase C beta 1-4-like EF-hand" evidence="2">
    <location>
        <begin position="168"/>
        <end position="215"/>
    </location>
</feature>
<dbReference type="AlphaFoldDB" id="A0A667Z9R0"/>
<dbReference type="InterPro" id="IPR053945">
    <property type="entry name" value="PLCB1-4-like_EFh"/>
</dbReference>
<sequence length="228" mass="25905">MDYGDVIHWYASVSALKPLDAVYLLALRVITGEVYSIFYQRAGWSFLSDSTKTVPVIMKMDSKGYYLYWTNQSKETTFLDVATIRDTRTGKYAKLPKHPKVRNVFNLDFPDSNHLAKTLTIVSGLDTVNLTYHNFFASKEKVTQNWANDILAIVYNPARNNACRQIFLDKIYVRISLQTNKDGKIPVKTIYKMFPADKKRVESALASARLPKGKVRPFGSLSLCTALT</sequence>
<keyword evidence="4" id="KW-1185">Reference proteome</keyword>
<gene>
    <name evidence="3" type="primary">PLCB2</name>
</gene>
<evidence type="ECO:0000259" key="1">
    <source>
        <dbReference type="Pfam" id="PF17787"/>
    </source>
</evidence>
<reference evidence="3" key="2">
    <citation type="submission" date="2025-08" db="UniProtKB">
        <authorList>
            <consortium name="Ensembl"/>
        </authorList>
    </citation>
    <scope>IDENTIFICATION</scope>
</reference>
<dbReference type="Gene3D" id="2.30.29.240">
    <property type="match status" value="1"/>
</dbReference>
<evidence type="ECO:0000259" key="2">
    <source>
        <dbReference type="Pfam" id="PF22631"/>
    </source>
</evidence>
<accession>A0A667Z9R0</accession>
<dbReference type="Pfam" id="PF17787">
    <property type="entry name" value="PH_14"/>
    <property type="match status" value="1"/>
</dbReference>
<evidence type="ECO:0000313" key="4">
    <source>
        <dbReference type="Proteomes" id="UP000472263"/>
    </source>
</evidence>
<organism evidence="3 4">
    <name type="scientific">Myripristis murdjan</name>
    <name type="common">pinecone soldierfish</name>
    <dbReference type="NCBI Taxonomy" id="586833"/>
    <lineage>
        <taxon>Eukaryota</taxon>
        <taxon>Metazoa</taxon>
        <taxon>Chordata</taxon>
        <taxon>Craniata</taxon>
        <taxon>Vertebrata</taxon>
        <taxon>Euteleostomi</taxon>
        <taxon>Actinopterygii</taxon>
        <taxon>Neopterygii</taxon>
        <taxon>Teleostei</taxon>
        <taxon>Neoteleostei</taxon>
        <taxon>Acanthomorphata</taxon>
        <taxon>Holocentriformes</taxon>
        <taxon>Holocentridae</taxon>
        <taxon>Myripristis</taxon>
    </lineage>
</organism>
<name>A0A667Z9R0_9TELE</name>
<proteinExistence type="predicted"/>
<dbReference type="SUPFAM" id="SSF47473">
    <property type="entry name" value="EF-hand"/>
    <property type="match status" value="1"/>
</dbReference>
<dbReference type="InterPro" id="IPR011992">
    <property type="entry name" value="EF-hand-dom_pair"/>
</dbReference>
<dbReference type="SUPFAM" id="SSF50729">
    <property type="entry name" value="PH domain-like"/>
    <property type="match status" value="1"/>
</dbReference>
<dbReference type="CDD" id="cd13361">
    <property type="entry name" value="PH_PLC_beta"/>
    <property type="match status" value="1"/>
</dbReference>
<evidence type="ECO:0000313" key="3">
    <source>
        <dbReference type="Ensembl" id="ENSMMDP00005037062.1"/>
    </source>
</evidence>
<feature type="domain" description="PLC-beta PH" evidence="1">
    <location>
        <begin position="48"/>
        <end position="161"/>
    </location>
</feature>
<dbReference type="Pfam" id="PF22631">
    <property type="entry name" value="PLCB1-4-like_EFh"/>
    <property type="match status" value="1"/>
</dbReference>
<reference evidence="3" key="1">
    <citation type="submission" date="2019-06" db="EMBL/GenBank/DDBJ databases">
        <authorList>
            <consortium name="Wellcome Sanger Institute Data Sharing"/>
        </authorList>
    </citation>
    <scope>NUCLEOTIDE SEQUENCE [LARGE SCALE GENOMIC DNA]</scope>
</reference>
<reference evidence="3" key="3">
    <citation type="submission" date="2025-09" db="UniProtKB">
        <authorList>
            <consortium name="Ensembl"/>
        </authorList>
    </citation>
    <scope>IDENTIFICATION</scope>
</reference>
<dbReference type="Proteomes" id="UP000472263">
    <property type="component" value="Chromosome 22"/>
</dbReference>
<dbReference type="InterPro" id="IPR037862">
    <property type="entry name" value="PLC-beta_PH"/>
</dbReference>
<dbReference type="Ensembl" id="ENSMMDT00005037857.1">
    <property type="protein sequence ID" value="ENSMMDP00005037062.1"/>
    <property type="gene ID" value="ENSMMDG00005017326.1"/>
</dbReference>